<evidence type="ECO:0000256" key="2">
    <source>
        <dbReference type="ARBA" id="ARBA00022741"/>
    </source>
</evidence>
<comment type="caution">
    <text evidence="6">The sequence shown here is derived from an EMBL/GenBank/DDBJ whole genome shotgun (WGS) entry which is preliminary data.</text>
</comment>
<keyword evidence="4" id="KW-0175">Coiled coil</keyword>
<sequence>MNLLSIENLTKSYGEKVLFKNLSLGINEGEKIGLIGINGTGKSSLLKIIAGEDDDYDEGKIIKNNDVRIEYLSQNTQFDEDATVLNAIFKGNSSVMRVVREYENTVSSLEKNPTDEALQKKLITLNNKMDAENAWEIENKAKTILTKLGITGFQDKVGTLSGGQKKRIALAASLINPCELLILDEPTNHIDNEIVKWLEEYLNDRKGALVMITHDRYFLDRVTNRIVELHNGNLYSYEGNYSMFVEAKAERQQLMESLESKRQNLLRRELAWIQRGAKARSTKQKARIDRFEDLKSKVIDVDKEKMEISVQGSRLGKKVIEIEALNKTYGDRNLIDNFSYIFTPGDRVGIIGKNGMGKSTLLNIIIDKIKADSGSIDIGETVRIGYFSQEYKGMDNNMRVIEYIREAAEFIKDAEGNSISATKMLERFLFPSELQYTYISKLSGGEKRRLYLLRVLMHAPNVLILDEPTNDLDIETLNILEEFIEFFNGTVIAVSHDRYFLDKVCSKILSFEGNGKIIENIGNYSDYEEKHKKIAKKIEIKDKKDKKEKTQKDTKQNKTLKFSYNEKREYEQIDGIIESKEAELEEVNEKISNVGCDYLILQELLDKKKAIENDLDELMERWAYLNELAEKINNQN</sequence>
<dbReference type="Proteomes" id="UP000030014">
    <property type="component" value="Unassembled WGS sequence"/>
</dbReference>
<name>A0A0A0IP52_CLOBO</name>
<dbReference type="FunFam" id="3.40.50.300:FF:000309">
    <property type="entry name" value="ABC transporter ATP-binding protein"/>
    <property type="match status" value="1"/>
</dbReference>
<evidence type="ECO:0000256" key="1">
    <source>
        <dbReference type="ARBA" id="ARBA00022737"/>
    </source>
</evidence>
<accession>A0A0A0IP52</accession>
<dbReference type="EMBL" id="JDRY01000008">
    <property type="protein sequence ID" value="KGN01251.1"/>
    <property type="molecule type" value="Genomic_DNA"/>
</dbReference>
<dbReference type="CDD" id="cd03221">
    <property type="entry name" value="ABCF_EF-3"/>
    <property type="match status" value="2"/>
</dbReference>
<dbReference type="Pfam" id="PF00005">
    <property type="entry name" value="ABC_tran"/>
    <property type="match status" value="2"/>
</dbReference>
<organism evidence="6 7">
    <name type="scientific">Clostridium botulinum C/D str. DC5</name>
    <dbReference type="NCBI Taxonomy" id="1443128"/>
    <lineage>
        <taxon>Bacteria</taxon>
        <taxon>Bacillati</taxon>
        <taxon>Bacillota</taxon>
        <taxon>Clostridia</taxon>
        <taxon>Eubacteriales</taxon>
        <taxon>Clostridiaceae</taxon>
        <taxon>Clostridium</taxon>
    </lineage>
</organism>
<dbReference type="Pfam" id="PF12848">
    <property type="entry name" value="ABC_tran_Xtn"/>
    <property type="match status" value="1"/>
</dbReference>
<feature type="coiled-coil region" evidence="4">
    <location>
        <begin position="570"/>
        <end position="621"/>
    </location>
</feature>
<dbReference type="InterPro" id="IPR051309">
    <property type="entry name" value="ABCF_ATPase"/>
</dbReference>
<dbReference type="GO" id="GO:0005524">
    <property type="term" value="F:ATP binding"/>
    <property type="evidence" value="ECO:0007669"/>
    <property type="project" value="UniProtKB-KW"/>
</dbReference>
<dbReference type="SMART" id="SM00382">
    <property type="entry name" value="AAA"/>
    <property type="match status" value="2"/>
</dbReference>
<dbReference type="PANTHER" id="PTHR42855:SF1">
    <property type="entry name" value="ABC TRANSPORTER DOMAIN-CONTAINING PROTEIN"/>
    <property type="match status" value="1"/>
</dbReference>
<dbReference type="InterPro" id="IPR017871">
    <property type="entry name" value="ABC_transporter-like_CS"/>
</dbReference>
<dbReference type="AlphaFoldDB" id="A0A0A0IP52"/>
<dbReference type="SUPFAM" id="SSF52540">
    <property type="entry name" value="P-loop containing nucleoside triphosphate hydrolases"/>
    <property type="match status" value="2"/>
</dbReference>
<evidence type="ECO:0000313" key="7">
    <source>
        <dbReference type="Proteomes" id="UP000030014"/>
    </source>
</evidence>
<gene>
    <name evidence="6" type="ORF">Z955_01575</name>
</gene>
<reference evidence="6 7" key="1">
    <citation type="submission" date="2014-01" db="EMBL/GenBank/DDBJ databases">
        <title>Plasmidome dynamics in the species complex Clostridium novyi sensu lato converts strains of independent lineages into distinctly different pathogens.</title>
        <authorList>
            <person name="Skarin H."/>
            <person name="Segerman B."/>
        </authorList>
    </citation>
    <scope>NUCLEOTIDE SEQUENCE [LARGE SCALE GENOMIC DNA]</scope>
    <source>
        <strain evidence="6 7">DC5</strain>
    </source>
</reference>
<dbReference type="PROSITE" id="PS50893">
    <property type="entry name" value="ABC_TRANSPORTER_2"/>
    <property type="match status" value="2"/>
</dbReference>
<evidence type="ECO:0000256" key="3">
    <source>
        <dbReference type="ARBA" id="ARBA00022840"/>
    </source>
</evidence>
<evidence type="ECO:0000256" key="4">
    <source>
        <dbReference type="SAM" id="Coils"/>
    </source>
</evidence>
<dbReference type="GO" id="GO:0003677">
    <property type="term" value="F:DNA binding"/>
    <property type="evidence" value="ECO:0007669"/>
    <property type="project" value="InterPro"/>
</dbReference>
<protein>
    <submittedName>
        <fullName evidence="6">ABC transporter</fullName>
    </submittedName>
</protein>
<dbReference type="InterPro" id="IPR003593">
    <property type="entry name" value="AAA+_ATPase"/>
</dbReference>
<feature type="domain" description="ABC transporter" evidence="5">
    <location>
        <begin position="320"/>
        <end position="538"/>
    </location>
</feature>
<dbReference type="Gene3D" id="3.40.50.300">
    <property type="entry name" value="P-loop containing nucleotide triphosphate hydrolases"/>
    <property type="match status" value="2"/>
</dbReference>
<dbReference type="FunFam" id="3.40.50.300:FF:000011">
    <property type="entry name" value="Putative ABC transporter ATP-binding component"/>
    <property type="match status" value="1"/>
</dbReference>
<keyword evidence="1" id="KW-0677">Repeat</keyword>
<dbReference type="InterPro" id="IPR027417">
    <property type="entry name" value="P-loop_NTPase"/>
</dbReference>
<dbReference type="PROSITE" id="PS00211">
    <property type="entry name" value="ABC_TRANSPORTER_1"/>
    <property type="match status" value="1"/>
</dbReference>
<dbReference type="PANTHER" id="PTHR42855">
    <property type="entry name" value="ABC TRANSPORTER ATP-BINDING SUBUNIT"/>
    <property type="match status" value="1"/>
</dbReference>
<dbReference type="Pfam" id="PF16326">
    <property type="entry name" value="ABC_tran_CTD"/>
    <property type="match status" value="1"/>
</dbReference>
<dbReference type="InterPro" id="IPR032781">
    <property type="entry name" value="ABC_tran_Xtn"/>
</dbReference>
<keyword evidence="2" id="KW-0547">Nucleotide-binding</keyword>
<dbReference type="RefSeq" id="WP_039257513.1">
    <property type="nucleotide sequence ID" value="NZ_JDRY01000008.1"/>
</dbReference>
<dbReference type="InterPro" id="IPR032524">
    <property type="entry name" value="ABC_tran_C"/>
</dbReference>
<proteinExistence type="predicted"/>
<dbReference type="InterPro" id="IPR003439">
    <property type="entry name" value="ABC_transporter-like_ATP-bd"/>
</dbReference>
<keyword evidence="3" id="KW-0067">ATP-binding</keyword>
<feature type="domain" description="ABC transporter" evidence="5">
    <location>
        <begin position="4"/>
        <end position="256"/>
    </location>
</feature>
<evidence type="ECO:0000259" key="5">
    <source>
        <dbReference type="PROSITE" id="PS50893"/>
    </source>
</evidence>
<evidence type="ECO:0000313" key="6">
    <source>
        <dbReference type="EMBL" id="KGN01251.1"/>
    </source>
</evidence>
<dbReference type="GO" id="GO:0016887">
    <property type="term" value="F:ATP hydrolysis activity"/>
    <property type="evidence" value="ECO:0007669"/>
    <property type="project" value="InterPro"/>
</dbReference>